<keyword evidence="3" id="KW-1185">Reference proteome</keyword>
<dbReference type="SUPFAM" id="SSF53098">
    <property type="entry name" value="Ribonuclease H-like"/>
    <property type="match status" value="1"/>
</dbReference>
<dbReference type="Gene3D" id="3.90.350.10">
    <property type="entry name" value="Transposase Inhibitor Protein From Tn5, Chain A, domain 1"/>
    <property type="match status" value="1"/>
</dbReference>
<dbReference type="InterPro" id="IPR038215">
    <property type="entry name" value="TN5-like_N_sf"/>
</dbReference>
<evidence type="ECO:0000259" key="1">
    <source>
        <dbReference type="Pfam" id="PF14706"/>
    </source>
</evidence>
<name>A0ABV4FAH3_BRAEL</name>
<accession>A0ABV4FAH3</accession>
<dbReference type="Proteomes" id="UP001565471">
    <property type="component" value="Unassembled WGS sequence"/>
</dbReference>
<dbReference type="InterPro" id="IPR014735">
    <property type="entry name" value="Transposase_Tn5-like_N"/>
</dbReference>
<evidence type="ECO:0000313" key="2">
    <source>
        <dbReference type="EMBL" id="MEY9320443.1"/>
    </source>
</evidence>
<gene>
    <name evidence="2" type="ORF">ABIF29_007242</name>
</gene>
<dbReference type="Pfam" id="PF14706">
    <property type="entry name" value="Tnp_DNA_bind"/>
    <property type="match status" value="1"/>
</dbReference>
<dbReference type="InterPro" id="IPR012337">
    <property type="entry name" value="RNaseH-like_sf"/>
</dbReference>
<feature type="domain" description="Transposase Tn5-like N-terminal" evidence="1">
    <location>
        <begin position="62"/>
        <end position="103"/>
    </location>
</feature>
<dbReference type="EMBL" id="JBGBZA010000002">
    <property type="protein sequence ID" value="MEY9320443.1"/>
    <property type="molecule type" value="Genomic_DNA"/>
</dbReference>
<proteinExistence type="predicted"/>
<protein>
    <recommendedName>
        <fullName evidence="1">Transposase Tn5-like N-terminal domain-containing protein</fullName>
    </recommendedName>
</protein>
<comment type="caution">
    <text evidence="2">The sequence shown here is derived from an EMBL/GenBank/DDBJ whole genome shotgun (WGS) entry which is preliminary data.</text>
</comment>
<sequence length="248" mass="27682">MHTQSRFIAEHLNATARCFHVFRRATSRRSVGPIVARMIVMKAPSNTGRARNRQDSFQGRPLGHRFGELLRRIGDGMGGSIPFACLDWAKTKAACRFFADGRVDPQRPLRRHTRALRRLYRPNSPHSGHDGILLPKHGAIGLTKSVNSGRDKDGRWRHHTVCGMLMHSSLAVTVEGPLLELAAVKFWTRKKFKGRRSSRRSTRPVFRSRRKRAFAGSTILGNQSSGSDSRSVAFISVTAKATSTNCIA</sequence>
<dbReference type="Gene3D" id="1.10.246.40">
    <property type="entry name" value="Tn5 transposase, domain 1"/>
    <property type="match status" value="1"/>
</dbReference>
<evidence type="ECO:0000313" key="3">
    <source>
        <dbReference type="Proteomes" id="UP001565471"/>
    </source>
</evidence>
<organism evidence="2 3">
    <name type="scientific">Bradyrhizobium elkanii</name>
    <dbReference type="NCBI Taxonomy" id="29448"/>
    <lineage>
        <taxon>Bacteria</taxon>
        <taxon>Pseudomonadati</taxon>
        <taxon>Pseudomonadota</taxon>
        <taxon>Alphaproteobacteria</taxon>
        <taxon>Hyphomicrobiales</taxon>
        <taxon>Nitrobacteraceae</taxon>
        <taxon>Bradyrhizobium</taxon>
    </lineage>
</organism>
<reference evidence="2 3" key="1">
    <citation type="submission" date="2024-07" db="EMBL/GenBank/DDBJ databases">
        <title>Genomic Encyclopedia of Type Strains, Phase V (KMG-V): Genome sequencing to study the core and pangenomes of soil and plant-associated prokaryotes.</title>
        <authorList>
            <person name="Whitman W."/>
        </authorList>
    </citation>
    <scope>NUCLEOTIDE SEQUENCE [LARGE SCALE GENOMIC DNA]</scope>
    <source>
        <strain evidence="2 3">USDA 415</strain>
    </source>
</reference>